<protein>
    <submittedName>
        <fullName evidence="1">Uncharacterized protein</fullName>
    </submittedName>
</protein>
<evidence type="ECO:0000313" key="1">
    <source>
        <dbReference type="EMBL" id="SBQ99694.1"/>
    </source>
</evidence>
<gene>
    <name evidence="1" type="primary">Nfu_g_1_023872</name>
</gene>
<sequence>LRARGHRALFQLGNDPKHTSNATVAFVKNRVKMIEWPSMS</sequence>
<feature type="non-terminal residue" evidence="1">
    <location>
        <position position="40"/>
    </location>
</feature>
<feature type="non-terminal residue" evidence="1">
    <location>
        <position position="1"/>
    </location>
</feature>
<accession>A0A1A8IQS1</accession>
<reference evidence="1" key="1">
    <citation type="submission" date="2016-05" db="EMBL/GenBank/DDBJ databases">
        <authorList>
            <person name="Lavstsen T."/>
            <person name="Jespersen J.S."/>
        </authorList>
    </citation>
    <scope>NUCLEOTIDE SEQUENCE</scope>
    <source>
        <tissue evidence="1">Brain</tissue>
    </source>
</reference>
<dbReference type="AlphaFoldDB" id="A0A1A8IQS1"/>
<organism evidence="1">
    <name type="scientific">Nothobranchius kuhntae</name>
    <name type="common">Beira killifish</name>
    <dbReference type="NCBI Taxonomy" id="321403"/>
    <lineage>
        <taxon>Eukaryota</taxon>
        <taxon>Metazoa</taxon>
        <taxon>Chordata</taxon>
        <taxon>Craniata</taxon>
        <taxon>Vertebrata</taxon>
        <taxon>Euteleostomi</taxon>
        <taxon>Actinopterygii</taxon>
        <taxon>Neopterygii</taxon>
        <taxon>Teleostei</taxon>
        <taxon>Neoteleostei</taxon>
        <taxon>Acanthomorphata</taxon>
        <taxon>Ovalentaria</taxon>
        <taxon>Atherinomorphae</taxon>
        <taxon>Cyprinodontiformes</taxon>
        <taxon>Nothobranchiidae</taxon>
        <taxon>Nothobranchius</taxon>
    </lineage>
</organism>
<dbReference type="EMBL" id="HAED01013249">
    <property type="protein sequence ID" value="SBQ99694.1"/>
    <property type="molecule type" value="Transcribed_RNA"/>
</dbReference>
<proteinExistence type="predicted"/>
<reference evidence="1" key="2">
    <citation type="submission" date="2016-06" db="EMBL/GenBank/DDBJ databases">
        <title>The genome of a short-lived fish provides insights into sex chromosome evolution and the genetic control of aging.</title>
        <authorList>
            <person name="Reichwald K."/>
            <person name="Felder M."/>
            <person name="Petzold A."/>
            <person name="Koch P."/>
            <person name="Groth M."/>
            <person name="Platzer M."/>
        </authorList>
    </citation>
    <scope>NUCLEOTIDE SEQUENCE</scope>
    <source>
        <tissue evidence="1">Brain</tissue>
    </source>
</reference>
<name>A0A1A8IQS1_NOTKU</name>